<dbReference type="EMBL" id="CM043799">
    <property type="protein sequence ID" value="KAI4803649.1"/>
    <property type="molecule type" value="Genomic_DNA"/>
</dbReference>
<evidence type="ECO:0000313" key="1">
    <source>
        <dbReference type="EMBL" id="KAI4803649.1"/>
    </source>
</evidence>
<feature type="non-terminal residue" evidence="1">
    <location>
        <position position="1"/>
    </location>
</feature>
<organism evidence="1 2">
    <name type="scientific">Chaenocephalus aceratus</name>
    <name type="common">Blackfin icefish</name>
    <name type="synonym">Chaenichthys aceratus</name>
    <dbReference type="NCBI Taxonomy" id="36190"/>
    <lineage>
        <taxon>Eukaryota</taxon>
        <taxon>Metazoa</taxon>
        <taxon>Chordata</taxon>
        <taxon>Craniata</taxon>
        <taxon>Vertebrata</taxon>
        <taxon>Euteleostomi</taxon>
        <taxon>Actinopterygii</taxon>
        <taxon>Neopterygii</taxon>
        <taxon>Teleostei</taxon>
        <taxon>Neoteleostei</taxon>
        <taxon>Acanthomorphata</taxon>
        <taxon>Eupercaria</taxon>
        <taxon>Perciformes</taxon>
        <taxon>Notothenioidei</taxon>
        <taxon>Channichthyidae</taxon>
        <taxon>Chaenocephalus</taxon>
    </lineage>
</organism>
<comment type="caution">
    <text evidence="1">The sequence shown here is derived from an EMBL/GenBank/DDBJ whole genome shotgun (WGS) entry which is preliminary data.</text>
</comment>
<accession>A0ACB9VU49</accession>
<dbReference type="Proteomes" id="UP001057452">
    <property type="component" value="Chromosome 15"/>
</dbReference>
<feature type="non-terminal residue" evidence="1">
    <location>
        <position position="96"/>
    </location>
</feature>
<sequence length="96" mass="10423">SQSGSTEAIVSDASHSPPKQQTRIYGTIIVYYPGQQRSIISSCIESQHGCCILRNFKIISTSIRPASALKQMWTADLGSMSQGTGHRCTCSLLSMK</sequence>
<name>A0ACB9VU49_CHAAC</name>
<gene>
    <name evidence="1" type="ORF">KUCAC02_025312</name>
</gene>
<protein>
    <submittedName>
        <fullName evidence="1">Uncharacterized protein</fullName>
    </submittedName>
</protein>
<proteinExistence type="predicted"/>
<evidence type="ECO:0000313" key="2">
    <source>
        <dbReference type="Proteomes" id="UP001057452"/>
    </source>
</evidence>
<keyword evidence="2" id="KW-1185">Reference proteome</keyword>
<reference evidence="1" key="1">
    <citation type="submission" date="2022-05" db="EMBL/GenBank/DDBJ databases">
        <title>Chromosome-level genome of Chaenocephalus aceratus.</title>
        <authorList>
            <person name="Park H."/>
        </authorList>
    </citation>
    <scope>NUCLEOTIDE SEQUENCE</scope>
    <source>
        <strain evidence="1">KU_202001</strain>
    </source>
</reference>